<dbReference type="InterPro" id="IPR009959">
    <property type="entry name" value="Cyclase_SnoaL-like"/>
</dbReference>
<dbReference type="PANTHER" id="PTHR38436:SF1">
    <property type="entry name" value="ESTER CYCLASE"/>
    <property type="match status" value="1"/>
</dbReference>
<sequence>MNEFVHVQIKSAAAAALLLFSSTQAYAQTALTVEEGRAIVAPIYDALSEPSSKNVDKLLEQATTKDFQSCSTNTDCVGRDAVAARFKEIGTTIPDLHWSIQDIWVSGRYVFVRGQAIGTPVRTFLGLTPTGKSFDTMSLDVYAIREGKIEQSYHIENWTAALRQLEHK</sequence>
<feature type="chain" id="PRO_5011445232" evidence="1">
    <location>
        <begin position="28"/>
        <end position="168"/>
    </location>
</feature>
<reference evidence="2 3" key="1">
    <citation type="submission" date="2016-10" db="EMBL/GenBank/DDBJ databases">
        <authorList>
            <person name="de Groot N.N."/>
        </authorList>
    </citation>
    <scope>NUCLEOTIDE SEQUENCE [LARGE SCALE GENOMIC DNA]</scope>
    <source>
        <strain evidence="2 3">MT12</strain>
    </source>
</reference>
<dbReference type="SUPFAM" id="SSF54427">
    <property type="entry name" value="NTF2-like"/>
    <property type="match status" value="1"/>
</dbReference>
<dbReference type="Pfam" id="PF07366">
    <property type="entry name" value="SnoaL"/>
    <property type="match status" value="1"/>
</dbReference>
<proteinExistence type="predicted"/>
<dbReference type="OrthoDB" id="9182871at2"/>
<dbReference type="Proteomes" id="UP000198992">
    <property type="component" value="Unassembled WGS sequence"/>
</dbReference>
<dbReference type="Gene3D" id="3.10.450.50">
    <property type="match status" value="1"/>
</dbReference>
<accession>A0A1H4WZZ6</accession>
<dbReference type="EMBL" id="FNTH01000001">
    <property type="protein sequence ID" value="SEC98956.1"/>
    <property type="molecule type" value="Genomic_DNA"/>
</dbReference>
<keyword evidence="1" id="KW-0732">Signal</keyword>
<feature type="signal peptide" evidence="1">
    <location>
        <begin position="1"/>
        <end position="27"/>
    </location>
</feature>
<dbReference type="RefSeq" id="WP_092116938.1">
    <property type="nucleotide sequence ID" value="NZ_FNTH01000001.1"/>
</dbReference>
<name>A0A1H4WZZ6_9BRAD</name>
<evidence type="ECO:0000313" key="2">
    <source>
        <dbReference type="EMBL" id="SEC98956.1"/>
    </source>
</evidence>
<evidence type="ECO:0000256" key="1">
    <source>
        <dbReference type="SAM" id="SignalP"/>
    </source>
</evidence>
<dbReference type="PANTHER" id="PTHR38436">
    <property type="entry name" value="POLYKETIDE CYCLASE SNOAL-LIKE DOMAIN"/>
    <property type="match status" value="1"/>
</dbReference>
<organism evidence="2 3">
    <name type="scientific">Bradyrhizobium erythrophlei</name>
    <dbReference type="NCBI Taxonomy" id="1437360"/>
    <lineage>
        <taxon>Bacteria</taxon>
        <taxon>Pseudomonadati</taxon>
        <taxon>Pseudomonadota</taxon>
        <taxon>Alphaproteobacteria</taxon>
        <taxon>Hyphomicrobiales</taxon>
        <taxon>Nitrobacteraceae</taxon>
        <taxon>Bradyrhizobium</taxon>
    </lineage>
</organism>
<evidence type="ECO:0000313" key="3">
    <source>
        <dbReference type="Proteomes" id="UP000198992"/>
    </source>
</evidence>
<dbReference type="InterPro" id="IPR032710">
    <property type="entry name" value="NTF2-like_dom_sf"/>
</dbReference>
<dbReference type="GO" id="GO:0030638">
    <property type="term" value="P:polyketide metabolic process"/>
    <property type="evidence" value="ECO:0007669"/>
    <property type="project" value="InterPro"/>
</dbReference>
<protein>
    <submittedName>
        <fullName evidence="2">SnoaL-like polyketide cyclase</fullName>
    </submittedName>
</protein>
<dbReference type="AlphaFoldDB" id="A0A1H4WZZ6"/>
<gene>
    <name evidence="2" type="ORF">SAMN05444164_3321</name>
</gene>